<dbReference type="RefSeq" id="XP_005851784.1">
    <property type="nucleotide sequence ID" value="XM_005851722.1"/>
</dbReference>
<feature type="compositionally biased region" description="Low complexity" evidence="1">
    <location>
        <begin position="30"/>
        <end position="39"/>
    </location>
</feature>
<dbReference type="OrthoDB" id="512205at2759"/>
<dbReference type="InterPro" id="IPR025354">
    <property type="entry name" value="DUF4258"/>
</dbReference>
<reference evidence="3 4" key="1">
    <citation type="journal article" date="2010" name="Plant Cell">
        <title>The Chlorella variabilis NC64A genome reveals adaptation to photosymbiosis, coevolution with viruses, and cryptic sex.</title>
        <authorList>
            <person name="Blanc G."/>
            <person name="Duncan G."/>
            <person name="Agarkova I."/>
            <person name="Borodovsky M."/>
            <person name="Gurnon J."/>
            <person name="Kuo A."/>
            <person name="Lindquist E."/>
            <person name="Lucas S."/>
            <person name="Pangilinan J."/>
            <person name="Polle J."/>
            <person name="Salamov A."/>
            <person name="Terry A."/>
            <person name="Yamada T."/>
            <person name="Dunigan D.D."/>
            <person name="Grigoriev I.V."/>
            <person name="Claverie J.M."/>
            <person name="Van Etten J.L."/>
        </authorList>
    </citation>
    <scope>NUCLEOTIDE SEQUENCE [LARGE SCALE GENOMIC DNA]</scope>
    <source>
        <strain evidence="3 4">NC64A</strain>
    </source>
</reference>
<evidence type="ECO:0000313" key="3">
    <source>
        <dbReference type="EMBL" id="EFN59682.1"/>
    </source>
</evidence>
<dbReference type="KEGG" id="cvr:CHLNCDRAFT_133202"/>
<proteinExistence type="predicted"/>
<evidence type="ECO:0000313" key="4">
    <source>
        <dbReference type="Proteomes" id="UP000008141"/>
    </source>
</evidence>
<dbReference type="Proteomes" id="UP000008141">
    <property type="component" value="Unassembled WGS sequence"/>
</dbReference>
<evidence type="ECO:0000256" key="2">
    <source>
        <dbReference type="SAM" id="Phobius"/>
    </source>
</evidence>
<dbReference type="OMA" id="DHPCGPC"/>
<gene>
    <name evidence="3" type="ORF">CHLNCDRAFT_133202</name>
</gene>
<feature type="transmembrane region" description="Helical" evidence="2">
    <location>
        <begin position="55"/>
        <end position="74"/>
    </location>
</feature>
<organism evidence="4">
    <name type="scientific">Chlorella variabilis</name>
    <name type="common">Green alga</name>
    <dbReference type="NCBI Taxonomy" id="554065"/>
    <lineage>
        <taxon>Eukaryota</taxon>
        <taxon>Viridiplantae</taxon>
        <taxon>Chlorophyta</taxon>
        <taxon>core chlorophytes</taxon>
        <taxon>Trebouxiophyceae</taxon>
        <taxon>Chlorellales</taxon>
        <taxon>Chlorellaceae</taxon>
        <taxon>Chlorella clade</taxon>
        <taxon>Chlorella</taxon>
    </lineage>
</organism>
<name>E1Z2L1_CHLVA</name>
<dbReference type="EMBL" id="GL433835">
    <property type="protein sequence ID" value="EFN59682.1"/>
    <property type="molecule type" value="Genomic_DNA"/>
</dbReference>
<keyword evidence="2" id="KW-0472">Membrane</keyword>
<keyword evidence="2" id="KW-1133">Transmembrane helix</keyword>
<sequence length="180" mass="19356">MGSKKPKPGKAFAGKHVPTSNVKATRLPGKQKQQQAAAAAGGGGGGGKRKKDRSFWGLMAAGAGFAALWAWNVWSRTQQSRADKQVLSAMLRRPLAITEHAACRMDCRFIGRGEISEVLRTGRINSRKSQPALRPCPKYTVDAAVGPRRKNVQGVFAACPAETRVITVIDRDTNWACGPC</sequence>
<protein>
    <submittedName>
        <fullName evidence="3">Uncharacterized protein</fullName>
    </submittedName>
</protein>
<keyword evidence="2" id="KW-0812">Transmembrane</keyword>
<dbReference type="GeneID" id="17359510"/>
<dbReference type="AlphaFoldDB" id="E1Z2L1"/>
<accession>E1Z2L1</accession>
<keyword evidence="4" id="KW-1185">Reference proteome</keyword>
<feature type="region of interest" description="Disordered" evidence="1">
    <location>
        <begin position="1"/>
        <end position="50"/>
    </location>
</feature>
<dbReference type="eggNOG" id="ENOG502SYQ1">
    <property type="taxonomic scope" value="Eukaryota"/>
</dbReference>
<dbReference type="InParanoid" id="E1Z2L1"/>
<evidence type="ECO:0000256" key="1">
    <source>
        <dbReference type="SAM" id="MobiDB-lite"/>
    </source>
</evidence>
<dbReference type="Pfam" id="PF14076">
    <property type="entry name" value="DUF4258"/>
    <property type="match status" value="1"/>
</dbReference>